<evidence type="ECO:0000313" key="6">
    <source>
        <dbReference type="Proteomes" id="UP000199087"/>
    </source>
</evidence>
<dbReference type="AlphaFoldDB" id="A0A0U1NZX3"/>
<feature type="domain" description="HTH araC/xylS-type" evidence="4">
    <location>
        <begin position="311"/>
        <end position="409"/>
    </location>
</feature>
<evidence type="ECO:0000256" key="1">
    <source>
        <dbReference type="ARBA" id="ARBA00023015"/>
    </source>
</evidence>
<dbReference type="EMBL" id="CVRB01000003">
    <property type="protein sequence ID" value="CRK83388.1"/>
    <property type="molecule type" value="Genomic_DNA"/>
</dbReference>
<dbReference type="PANTHER" id="PTHR43280">
    <property type="entry name" value="ARAC-FAMILY TRANSCRIPTIONAL REGULATOR"/>
    <property type="match status" value="1"/>
</dbReference>
<dbReference type="RefSeq" id="WP_090635824.1">
    <property type="nucleotide sequence ID" value="NZ_CVRB01000003.1"/>
</dbReference>
<dbReference type="GO" id="GO:0043565">
    <property type="term" value="F:sequence-specific DNA binding"/>
    <property type="evidence" value="ECO:0007669"/>
    <property type="project" value="InterPro"/>
</dbReference>
<dbReference type="PROSITE" id="PS01124">
    <property type="entry name" value="HTH_ARAC_FAMILY_2"/>
    <property type="match status" value="1"/>
</dbReference>
<dbReference type="OrthoDB" id="247151at2"/>
<accession>A0A0U1NZX3</accession>
<dbReference type="InterPro" id="IPR018060">
    <property type="entry name" value="HTH_AraC"/>
</dbReference>
<dbReference type="SUPFAM" id="SSF46689">
    <property type="entry name" value="Homeodomain-like"/>
    <property type="match status" value="2"/>
</dbReference>
<keyword evidence="1" id="KW-0805">Transcription regulation</keyword>
<keyword evidence="3" id="KW-0804">Transcription</keyword>
<proteinExistence type="predicted"/>
<dbReference type="STRING" id="1499688.BN000_03356"/>
<evidence type="ECO:0000256" key="3">
    <source>
        <dbReference type="ARBA" id="ARBA00023163"/>
    </source>
</evidence>
<evidence type="ECO:0000256" key="2">
    <source>
        <dbReference type="ARBA" id="ARBA00023125"/>
    </source>
</evidence>
<keyword evidence="6" id="KW-1185">Reference proteome</keyword>
<dbReference type="GO" id="GO:0003700">
    <property type="term" value="F:DNA-binding transcription factor activity"/>
    <property type="evidence" value="ECO:0007669"/>
    <property type="project" value="InterPro"/>
</dbReference>
<name>A0A0U1NZX3_9BACI</name>
<organism evidence="5 6">
    <name type="scientific">Neobacillus massiliamazoniensis</name>
    <dbReference type="NCBI Taxonomy" id="1499688"/>
    <lineage>
        <taxon>Bacteria</taxon>
        <taxon>Bacillati</taxon>
        <taxon>Bacillota</taxon>
        <taxon>Bacilli</taxon>
        <taxon>Bacillales</taxon>
        <taxon>Bacillaceae</taxon>
        <taxon>Neobacillus</taxon>
    </lineage>
</organism>
<reference evidence="6" key="1">
    <citation type="submission" date="2015-05" db="EMBL/GenBank/DDBJ databases">
        <authorList>
            <person name="Urmite Genomes"/>
        </authorList>
    </citation>
    <scope>NUCLEOTIDE SEQUENCE [LARGE SCALE GENOMIC DNA]</scope>
    <source>
        <strain evidence="6">LF1</strain>
    </source>
</reference>
<evidence type="ECO:0000259" key="4">
    <source>
        <dbReference type="PROSITE" id="PS01124"/>
    </source>
</evidence>
<dbReference type="SMART" id="SM00342">
    <property type="entry name" value="HTH_ARAC"/>
    <property type="match status" value="1"/>
</dbReference>
<protein>
    <submittedName>
        <fullName evidence="5">AraC family transcriptional regulator</fullName>
    </submittedName>
</protein>
<dbReference type="InterPro" id="IPR009057">
    <property type="entry name" value="Homeodomain-like_sf"/>
</dbReference>
<evidence type="ECO:0000313" key="5">
    <source>
        <dbReference type="EMBL" id="CRK83388.1"/>
    </source>
</evidence>
<keyword evidence="2" id="KW-0238">DNA-binding</keyword>
<dbReference type="Pfam" id="PF12833">
    <property type="entry name" value="HTH_18"/>
    <property type="match status" value="1"/>
</dbReference>
<dbReference type="Proteomes" id="UP000199087">
    <property type="component" value="Unassembled WGS sequence"/>
</dbReference>
<dbReference type="PANTHER" id="PTHR43280:SF34">
    <property type="entry name" value="ARAC-FAMILY TRANSCRIPTIONAL REGULATOR"/>
    <property type="match status" value="1"/>
</dbReference>
<gene>
    <name evidence="5" type="ORF">BN000_03356</name>
</gene>
<sequence>MNFSKYKDLEYICKLVFDLYQIPFYFLDNNGDLVFEISNNFQQNPLFSSKEDILGQLFTENDPLHFPVLRETVYLENYFSIGIWSNNQFNGKIIVGPVLYFRLPEESIKGILNDFFQIKINKDEMVQYFHSLPVVNNLDFINISLIFYYMLYQQKLDLVEIFQHNNLPVKERFELEQPDVQISKRRQDILTHADPLAEKKIFECIKEGNKDDLINNLRTLHESGEPGVLSKTSHLRSQKNLAIAGITLATRAAVDGGLYPEIAYTLSDLFIQNLEELNDSKTVIKFLENALLEFTDRVKKGKKHKYSKPISTCQNYIFTHLYEDITLSHLAKLTAMNPSYLSVLFKKEVGISLRTYIQHAKVEEAKSLMTYTKHSLTEISSFLNFHDQSYFTKVFKKFTGITPKQFINGVVE</sequence>
<dbReference type="Gene3D" id="1.10.10.60">
    <property type="entry name" value="Homeodomain-like"/>
    <property type="match status" value="2"/>
</dbReference>